<organism evidence="1 2">
    <name type="scientific">Micromonospora yangpuensis</name>
    <dbReference type="NCBI Taxonomy" id="683228"/>
    <lineage>
        <taxon>Bacteria</taxon>
        <taxon>Bacillati</taxon>
        <taxon>Actinomycetota</taxon>
        <taxon>Actinomycetes</taxon>
        <taxon>Micromonosporales</taxon>
        <taxon>Micromonosporaceae</taxon>
        <taxon>Micromonospora</taxon>
    </lineage>
</organism>
<protein>
    <submittedName>
        <fullName evidence="1">Transcriptional regulator, AlpA family</fullName>
    </submittedName>
</protein>
<dbReference type="STRING" id="683228.GA0070617_1908"/>
<name>A0A1C6UCW8_9ACTN</name>
<evidence type="ECO:0000313" key="1">
    <source>
        <dbReference type="EMBL" id="SCL51862.1"/>
    </source>
</evidence>
<dbReference type="Proteomes" id="UP000198937">
    <property type="component" value="Unassembled WGS sequence"/>
</dbReference>
<dbReference type="AlphaFoldDB" id="A0A1C6UCW8"/>
<dbReference type="EMBL" id="FMIA01000002">
    <property type="protein sequence ID" value="SCL51862.1"/>
    <property type="molecule type" value="Genomic_DNA"/>
</dbReference>
<keyword evidence="2" id="KW-1185">Reference proteome</keyword>
<proteinExistence type="predicted"/>
<sequence>MTAWWRAPSVGGMTRGLRLVGSAEIRAMLGGVYRQRVYQITSHRSFPEPVAHLQMGNVWLTEDVEAWLAEHRPGLDES</sequence>
<dbReference type="OrthoDB" id="3789221at2"/>
<accession>A0A1C6UCW8</accession>
<evidence type="ECO:0000313" key="2">
    <source>
        <dbReference type="Proteomes" id="UP000198937"/>
    </source>
</evidence>
<reference evidence="1 2" key="1">
    <citation type="submission" date="2016-06" db="EMBL/GenBank/DDBJ databases">
        <authorList>
            <person name="Kjaerup R.B."/>
            <person name="Dalgaard T.S."/>
            <person name="Juul-Madsen H.R."/>
        </authorList>
    </citation>
    <scope>NUCLEOTIDE SEQUENCE [LARGE SCALE GENOMIC DNA]</scope>
    <source>
        <strain evidence="1 2">DSM 45577</strain>
    </source>
</reference>
<gene>
    <name evidence="1" type="ORF">GA0070617_1908</name>
</gene>